<evidence type="ECO:0000313" key="2">
    <source>
        <dbReference type="Proteomes" id="UP001056120"/>
    </source>
</evidence>
<evidence type="ECO:0000313" key="1">
    <source>
        <dbReference type="EMBL" id="KAI3754700.1"/>
    </source>
</evidence>
<reference evidence="2" key="1">
    <citation type="journal article" date="2022" name="Mol. Ecol. Resour.">
        <title>The genomes of chicory, endive, great burdock and yacon provide insights into Asteraceae palaeo-polyploidization history and plant inulin production.</title>
        <authorList>
            <person name="Fan W."/>
            <person name="Wang S."/>
            <person name="Wang H."/>
            <person name="Wang A."/>
            <person name="Jiang F."/>
            <person name="Liu H."/>
            <person name="Zhao H."/>
            <person name="Xu D."/>
            <person name="Zhang Y."/>
        </authorList>
    </citation>
    <scope>NUCLEOTIDE SEQUENCE [LARGE SCALE GENOMIC DNA]</scope>
    <source>
        <strain evidence="2">cv. Yunnan</strain>
    </source>
</reference>
<sequence>MPASAPAPAHKDENSTKIASVTTEMKGNLHELILDYLHRNGFSKSLKRFQSEAQIQTDAWKPSSLHLEDMFCKHNVWNSEAFTEADA</sequence>
<reference evidence="1 2" key="2">
    <citation type="journal article" date="2022" name="Mol. Ecol. Resour.">
        <title>The genomes of chicory, endive, great burdock and yacon provide insights into Asteraceae paleo-polyploidization history and plant inulin production.</title>
        <authorList>
            <person name="Fan W."/>
            <person name="Wang S."/>
            <person name="Wang H."/>
            <person name="Wang A."/>
            <person name="Jiang F."/>
            <person name="Liu H."/>
            <person name="Zhao H."/>
            <person name="Xu D."/>
            <person name="Zhang Y."/>
        </authorList>
    </citation>
    <scope>NUCLEOTIDE SEQUENCE [LARGE SCALE GENOMIC DNA]</scope>
    <source>
        <strain evidence="2">cv. Yunnan</strain>
        <tissue evidence="1">Leaves</tissue>
    </source>
</reference>
<name>A0ACB9E7Q8_9ASTR</name>
<protein>
    <submittedName>
        <fullName evidence="1">Uncharacterized protein</fullName>
    </submittedName>
</protein>
<accession>A0ACB9E7Q8</accession>
<dbReference type="Proteomes" id="UP001056120">
    <property type="component" value="Linkage Group LG18"/>
</dbReference>
<keyword evidence="2" id="KW-1185">Reference proteome</keyword>
<gene>
    <name evidence="1" type="ORF">L1987_54488</name>
</gene>
<dbReference type="EMBL" id="CM042035">
    <property type="protein sequence ID" value="KAI3754700.1"/>
    <property type="molecule type" value="Genomic_DNA"/>
</dbReference>
<comment type="caution">
    <text evidence="1">The sequence shown here is derived from an EMBL/GenBank/DDBJ whole genome shotgun (WGS) entry which is preliminary data.</text>
</comment>
<proteinExistence type="predicted"/>
<organism evidence="1 2">
    <name type="scientific">Smallanthus sonchifolius</name>
    <dbReference type="NCBI Taxonomy" id="185202"/>
    <lineage>
        <taxon>Eukaryota</taxon>
        <taxon>Viridiplantae</taxon>
        <taxon>Streptophyta</taxon>
        <taxon>Embryophyta</taxon>
        <taxon>Tracheophyta</taxon>
        <taxon>Spermatophyta</taxon>
        <taxon>Magnoliopsida</taxon>
        <taxon>eudicotyledons</taxon>
        <taxon>Gunneridae</taxon>
        <taxon>Pentapetalae</taxon>
        <taxon>asterids</taxon>
        <taxon>campanulids</taxon>
        <taxon>Asterales</taxon>
        <taxon>Asteraceae</taxon>
        <taxon>Asteroideae</taxon>
        <taxon>Heliantheae alliance</taxon>
        <taxon>Millerieae</taxon>
        <taxon>Smallanthus</taxon>
    </lineage>
</organism>